<evidence type="ECO:0000313" key="3">
    <source>
        <dbReference type="Proteomes" id="UP000198650"/>
    </source>
</evidence>
<keyword evidence="3" id="KW-1185">Reference proteome</keyword>
<dbReference type="STRING" id="186116.SAMN05192569_1001404"/>
<proteinExistence type="predicted"/>
<evidence type="ECO:0000256" key="1">
    <source>
        <dbReference type="SAM" id="SignalP"/>
    </source>
</evidence>
<evidence type="ECO:0000313" key="2">
    <source>
        <dbReference type="EMBL" id="SFA39806.1"/>
    </source>
</evidence>
<dbReference type="AlphaFoldDB" id="A0A1I0SM16"/>
<reference evidence="3" key="1">
    <citation type="submission" date="2016-10" db="EMBL/GenBank/DDBJ databases">
        <authorList>
            <person name="Varghese N."/>
            <person name="Submissions S."/>
        </authorList>
    </citation>
    <scope>NUCLEOTIDE SEQUENCE [LARGE SCALE GENOMIC DNA]</scope>
    <source>
        <strain evidence="3">M1</strain>
    </source>
</reference>
<dbReference type="PROSITE" id="PS51257">
    <property type="entry name" value="PROKAR_LIPOPROTEIN"/>
    <property type="match status" value="1"/>
</dbReference>
<organism evidence="2 3">
    <name type="scientific">Parageobacillus thermantarcticus</name>
    <dbReference type="NCBI Taxonomy" id="186116"/>
    <lineage>
        <taxon>Bacteria</taxon>
        <taxon>Bacillati</taxon>
        <taxon>Bacillota</taxon>
        <taxon>Bacilli</taxon>
        <taxon>Bacillales</taxon>
        <taxon>Anoxybacillaceae</taxon>
        <taxon>Parageobacillus</taxon>
    </lineage>
</organism>
<sequence>MKKWLWLCMLLVLLVMGGCQISPAFDAKTKTIRHEPVHSDNIAINKKGDTLYIANIDINSVTIFNTKTKRRKRKSESAKSQGSSL</sequence>
<name>A0A1I0SM16_9BACL</name>
<protein>
    <recommendedName>
        <fullName evidence="4">40-residue YVTN family beta-propeller repeat-containing protein</fullName>
    </recommendedName>
</protein>
<gene>
    <name evidence="2" type="ORF">SAMN05192569_1001404</name>
</gene>
<dbReference type="Proteomes" id="UP000198650">
    <property type="component" value="Unassembled WGS sequence"/>
</dbReference>
<keyword evidence="1" id="KW-0732">Signal</keyword>
<feature type="chain" id="PRO_5011669604" description="40-residue YVTN family beta-propeller repeat-containing protein" evidence="1">
    <location>
        <begin position="25"/>
        <end position="85"/>
    </location>
</feature>
<feature type="signal peptide" evidence="1">
    <location>
        <begin position="1"/>
        <end position="24"/>
    </location>
</feature>
<dbReference type="EMBL" id="FOJS01000001">
    <property type="protein sequence ID" value="SFA39806.1"/>
    <property type="molecule type" value="Genomic_DNA"/>
</dbReference>
<accession>A0A1I0SM16</accession>
<evidence type="ECO:0008006" key="4">
    <source>
        <dbReference type="Google" id="ProtNLM"/>
    </source>
</evidence>